<dbReference type="InterPro" id="IPR041577">
    <property type="entry name" value="RT_RNaseH_2"/>
</dbReference>
<gene>
    <name evidence="12" type="primary">pol</name>
    <name evidence="12" type="ORF">NPIL_480831</name>
</gene>
<dbReference type="EC" id="2.7.7.49" evidence="1"/>
<dbReference type="CDD" id="cd06094">
    <property type="entry name" value="RP_Saci_like"/>
    <property type="match status" value="1"/>
</dbReference>
<dbReference type="InterPro" id="IPR043502">
    <property type="entry name" value="DNA/RNA_pol_sf"/>
</dbReference>
<accession>A0A8X6IAB3</accession>
<dbReference type="SUPFAM" id="SSF56672">
    <property type="entry name" value="DNA/RNA polymerases"/>
    <property type="match status" value="1"/>
</dbReference>
<dbReference type="EMBL" id="BMAW01088834">
    <property type="protein sequence ID" value="GFS36850.1"/>
    <property type="molecule type" value="Genomic_DNA"/>
</dbReference>
<evidence type="ECO:0000256" key="7">
    <source>
        <dbReference type="ARBA" id="ARBA00022884"/>
    </source>
</evidence>
<dbReference type="FunFam" id="3.10.20.370:FF:000001">
    <property type="entry name" value="Retrovirus-related Pol polyprotein from transposon 17.6-like protein"/>
    <property type="match status" value="1"/>
</dbReference>
<dbReference type="Gene3D" id="3.10.20.370">
    <property type="match status" value="1"/>
</dbReference>
<keyword evidence="5" id="KW-0255">Endonuclease</keyword>
<dbReference type="GO" id="GO:0003723">
    <property type="term" value="F:RNA binding"/>
    <property type="evidence" value="ECO:0007669"/>
    <property type="project" value="UniProtKB-KW"/>
</dbReference>
<dbReference type="PROSITE" id="PS00141">
    <property type="entry name" value="ASP_PROTEASE"/>
    <property type="match status" value="1"/>
</dbReference>
<keyword evidence="8" id="KW-0229">DNA integration</keyword>
<sequence length="472" mass="53967">MPGALYFCQGFGKLNTAIDANISAADVSIAPQSGRLHIFDRKTNIKFLIDSGSDVSCLPVSKTNRKLVLEPIQLTAANNTKIYTYGSKLLDVDLGLRRSFKWKFILASVPFAIIGADFLKHFDLIIDLKRQRLIDTITKLNRYGHLVTQQGTKPLPDKVEPILNYPKPKTIKELQRFLGILNFFRRFLPNVAQHQIALSEFLKGTRKNDNRVIEWTTQAEQDFCTCKKLIADATLLVHPKPDAELILHVDASDIAIGGALFQIINNEPQPLAFFSRKLSQTEKNYSAYDRELLASYTSIKHFIHMLEARDFKLFTDHKPLTHAFKQRLDKCSPRQARQLDFISQFTTNICYLPGNENVTADSLSRIASIEMPNPINYDEIAKSQESDLELQNLINNPQGLQLKKIVMPNSNISLFCDLSTGTARPYIPKEYRQRIFSQLHNMPHPEINLFYKNFWLMIEIKFLIMSHHGGLF</sequence>
<evidence type="ECO:0000256" key="4">
    <source>
        <dbReference type="ARBA" id="ARBA00022722"/>
    </source>
</evidence>
<evidence type="ECO:0000256" key="5">
    <source>
        <dbReference type="ARBA" id="ARBA00022759"/>
    </source>
</evidence>
<dbReference type="InterPro" id="IPR001969">
    <property type="entry name" value="Aspartic_peptidase_AS"/>
</dbReference>
<keyword evidence="10" id="KW-0511">Multifunctional enzyme</keyword>
<comment type="caution">
    <text evidence="12">The sequence shown here is derived from an EMBL/GenBank/DDBJ whole genome shotgun (WGS) entry which is preliminary data.</text>
</comment>
<evidence type="ECO:0000256" key="9">
    <source>
        <dbReference type="ARBA" id="ARBA00022918"/>
    </source>
</evidence>
<keyword evidence="5" id="KW-0378">Hydrolase</keyword>
<keyword evidence="2" id="KW-0808">Transferase</keyword>
<dbReference type="PANTHER" id="PTHR37984">
    <property type="entry name" value="PROTEIN CBG26694"/>
    <property type="match status" value="1"/>
</dbReference>
<evidence type="ECO:0000313" key="12">
    <source>
        <dbReference type="EMBL" id="GFS36850.1"/>
    </source>
</evidence>
<proteinExistence type="predicted"/>
<dbReference type="Gene3D" id="3.30.70.270">
    <property type="match status" value="1"/>
</dbReference>
<dbReference type="GO" id="GO:0004190">
    <property type="term" value="F:aspartic-type endopeptidase activity"/>
    <property type="evidence" value="ECO:0007669"/>
    <property type="project" value="InterPro"/>
</dbReference>
<name>A0A8X6IAB3_NEPPI</name>
<keyword evidence="4" id="KW-0540">Nuclease</keyword>
<keyword evidence="9" id="KW-0695">RNA-directed DNA polymerase</keyword>
<feature type="domain" description="Reverse transcriptase/retrotransposon-derived protein RNase H-like" evidence="11">
    <location>
        <begin position="215"/>
        <end position="312"/>
    </location>
</feature>
<dbReference type="GO" id="GO:0004519">
    <property type="term" value="F:endonuclease activity"/>
    <property type="evidence" value="ECO:0007669"/>
    <property type="project" value="UniProtKB-KW"/>
</dbReference>
<dbReference type="InterPro" id="IPR021109">
    <property type="entry name" value="Peptidase_aspartic_dom_sf"/>
</dbReference>
<keyword evidence="7" id="KW-0694">RNA-binding</keyword>
<keyword evidence="3" id="KW-0548">Nucleotidyltransferase</keyword>
<dbReference type="FunFam" id="2.40.70.10:FF:000130">
    <property type="entry name" value="Retrovirus-related Pol polyprotein from transposon opus-like Protein"/>
    <property type="match status" value="1"/>
</dbReference>
<dbReference type="SUPFAM" id="SSF50630">
    <property type="entry name" value="Acid proteases"/>
    <property type="match status" value="1"/>
</dbReference>
<dbReference type="OrthoDB" id="6432186at2759"/>
<dbReference type="InterPro" id="IPR034132">
    <property type="entry name" value="RP_Saci-like"/>
</dbReference>
<evidence type="ECO:0000256" key="8">
    <source>
        <dbReference type="ARBA" id="ARBA00022908"/>
    </source>
</evidence>
<evidence type="ECO:0000256" key="1">
    <source>
        <dbReference type="ARBA" id="ARBA00012493"/>
    </source>
</evidence>
<dbReference type="Pfam" id="PF17919">
    <property type="entry name" value="RT_RNaseH_2"/>
    <property type="match status" value="1"/>
</dbReference>
<keyword evidence="13" id="KW-1185">Reference proteome</keyword>
<reference evidence="12" key="1">
    <citation type="submission" date="2020-08" db="EMBL/GenBank/DDBJ databases">
        <title>Multicomponent nature underlies the extraordinary mechanical properties of spider dragline silk.</title>
        <authorList>
            <person name="Kono N."/>
            <person name="Nakamura H."/>
            <person name="Mori M."/>
            <person name="Yoshida Y."/>
            <person name="Ohtoshi R."/>
            <person name="Malay A.D."/>
            <person name="Moran D.A.P."/>
            <person name="Tomita M."/>
            <person name="Numata K."/>
            <person name="Arakawa K."/>
        </authorList>
    </citation>
    <scope>NUCLEOTIDE SEQUENCE</scope>
</reference>
<dbReference type="FunFam" id="3.30.70.270:FF:000020">
    <property type="entry name" value="Transposon Tf2-6 polyprotein-like Protein"/>
    <property type="match status" value="1"/>
</dbReference>
<evidence type="ECO:0000313" key="13">
    <source>
        <dbReference type="Proteomes" id="UP000887013"/>
    </source>
</evidence>
<dbReference type="Gene3D" id="2.40.70.10">
    <property type="entry name" value="Acid Proteases"/>
    <property type="match status" value="1"/>
</dbReference>
<dbReference type="AlphaFoldDB" id="A0A8X6IAB3"/>
<protein>
    <recommendedName>
        <fullName evidence="1">RNA-directed DNA polymerase</fullName>
        <ecNumber evidence="1">2.7.7.49</ecNumber>
    </recommendedName>
</protein>
<dbReference type="GO" id="GO:0015074">
    <property type="term" value="P:DNA integration"/>
    <property type="evidence" value="ECO:0007669"/>
    <property type="project" value="UniProtKB-KW"/>
</dbReference>
<dbReference type="InterPro" id="IPR050951">
    <property type="entry name" value="Retrovirus_Pol_polyprotein"/>
</dbReference>
<evidence type="ECO:0000256" key="10">
    <source>
        <dbReference type="ARBA" id="ARBA00023268"/>
    </source>
</evidence>
<dbReference type="Proteomes" id="UP000887013">
    <property type="component" value="Unassembled WGS sequence"/>
</dbReference>
<dbReference type="GO" id="GO:0006508">
    <property type="term" value="P:proteolysis"/>
    <property type="evidence" value="ECO:0007669"/>
    <property type="project" value="InterPro"/>
</dbReference>
<evidence type="ECO:0000256" key="3">
    <source>
        <dbReference type="ARBA" id="ARBA00022695"/>
    </source>
</evidence>
<evidence type="ECO:0000259" key="11">
    <source>
        <dbReference type="Pfam" id="PF17919"/>
    </source>
</evidence>
<dbReference type="CDD" id="cd09274">
    <property type="entry name" value="RNase_HI_RT_Ty3"/>
    <property type="match status" value="1"/>
</dbReference>
<keyword evidence="6" id="KW-0460">Magnesium</keyword>
<dbReference type="GO" id="GO:0003964">
    <property type="term" value="F:RNA-directed DNA polymerase activity"/>
    <property type="evidence" value="ECO:0007669"/>
    <property type="project" value="UniProtKB-KW"/>
</dbReference>
<evidence type="ECO:0000256" key="2">
    <source>
        <dbReference type="ARBA" id="ARBA00022679"/>
    </source>
</evidence>
<dbReference type="PANTHER" id="PTHR37984:SF5">
    <property type="entry name" value="PROTEIN NYNRIN-LIKE"/>
    <property type="match status" value="1"/>
</dbReference>
<organism evidence="12 13">
    <name type="scientific">Nephila pilipes</name>
    <name type="common">Giant wood spider</name>
    <name type="synonym">Nephila maculata</name>
    <dbReference type="NCBI Taxonomy" id="299642"/>
    <lineage>
        <taxon>Eukaryota</taxon>
        <taxon>Metazoa</taxon>
        <taxon>Ecdysozoa</taxon>
        <taxon>Arthropoda</taxon>
        <taxon>Chelicerata</taxon>
        <taxon>Arachnida</taxon>
        <taxon>Araneae</taxon>
        <taxon>Araneomorphae</taxon>
        <taxon>Entelegynae</taxon>
        <taxon>Araneoidea</taxon>
        <taxon>Nephilidae</taxon>
        <taxon>Nephila</taxon>
    </lineage>
</organism>
<dbReference type="InterPro" id="IPR043128">
    <property type="entry name" value="Rev_trsase/Diguanyl_cyclase"/>
</dbReference>
<evidence type="ECO:0000256" key="6">
    <source>
        <dbReference type="ARBA" id="ARBA00022842"/>
    </source>
</evidence>